<comment type="caution">
    <text evidence="3">The sequence shown here is derived from an EMBL/GenBank/DDBJ whole genome shotgun (WGS) entry which is preliminary data.</text>
</comment>
<dbReference type="AlphaFoldDB" id="A0A4D9D6N3"/>
<name>A0A4D9D6N3_9STRA</name>
<keyword evidence="4" id="KW-1185">Reference proteome</keyword>
<dbReference type="InterPro" id="IPR018865">
    <property type="entry name" value="STK19-like"/>
</dbReference>
<gene>
    <name evidence="3" type="ORF">NSK_003538</name>
</gene>
<sequence>MSLAPWPKRRPDGSFEASKLPIFERSATFSGRKRAKSASETEQQQYDSSCPLQNEVSSEHLSDVVAAILLLIQRFYQGTSTNDSRRLKMESCPVVLQHQLYTVLDDHTSVDVELEDLKRSNHVRLFRLLTLRRDIGVLLTSTYKARVQAAFAAFAQQEETRGRDENITESICNNVTEREADGNDKRSRNSSVQASKLSARHMALVSDFFLKTVDRVTNISMTQHQLESLWGDYTQGISRSQAPACPRSSMSAGPGKRRAAPSLLPSIDEVTRVLIHYGFLARRVDAVYEGPAYWFSAPELGSVTASLPRGRKAILAALARSRYKELSEQNLAALRLKGTALSLSFHMADLVGSGEVLAVPTASGMFLRLPAGTGSGATGR</sequence>
<proteinExistence type="inferred from homology"/>
<dbReference type="Proteomes" id="UP000355283">
    <property type="component" value="Unassembled WGS sequence"/>
</dbReference>
<feature type="region of interest" description="Disordered" evidence="2">
    <location>
        <begin position="173"/>
        <end position="194"/>
    </location>
</feature>
<protein>
    <recommendedName>
        <fullName evidence="5">Serine/threonine-protein kinase 19</fullName>
    </recommendedName>
</protein>
<organism evidence="3 4">
    <name type="scientific">Nannochloropsis salina CCMP1776</name>
    <dbReference type="NCBI Taxonomy" id="1027361"/>
    <lineage>
        <taxon>Eukaryota</taxon>
        <taxon>Sar</taxon>
        <taxon>Stramenopiles</taxon>
        <taxon>Ochrophyta</taxon>
        <taxon>Eustigmatophyceae</taxon>
        <taxon>Eustigmatales</taxon>
        <taxon>Monodopsidaceae</taxon>
        <taxon>Microchloropsis</taxon>
        <taxon>Microchloropsis salina</taxon>
    </lineage>
</organism>
<reference evidence="3 4" key="1">
    <citation type="submission" date="2019-01" db="EMBL/GenBank/DDBJ databases">
        <title>Nuclear Genome Assembly of the Microalgal Biofuel strain Nannochloropsis salina CCMP1776.</title>
        <authorList>
            <person name="Hovde B."/>
        </authorList>
    </citation>
    <scope>NUCLEOTIDE SEQUENCE [LARGE SCALE GENOMIC DNA]</scope>
    <source>
        <strain evidence="3 4">CCMP1776</strain>
    </source>
</reference>
<comment type="similarity">
    <text evidence="1">Belongs to the STK19 family.</text>
</comment>
<evidence type="ECO:0000313" key="4">
    <source>
        <dbReference type="Proteomes" id="UP000355283"/>
    </source>
</evidence>
<evidence type="ECO:0000256" key="2">
    <source>
        <dbReference type="SAM" id="MobiDB-lite"/>
    </source>
</evidence>
<evidence type="ECO:0000256" key="1">
    <source>
        <dbReference type="ARBA" id="ARBA00093458"/>
    </source>
</evidence>
<dbReference type="EMBL" id="SDOX01000016">
    <property type="protein sequence ID" value="TFJ85115.1"/>
    <property type="molecule type" value="Genomic_DNA"/>
</dbReference>
<feature type="compositionally biased region" description="Basic and acidic residues" evidence="2">
    <location>
        <begin position="176"/>
        <end position="187"/>
    </location>
</feature>
<dbReference type="PANTHER" id="PTHR15243">
    <property type="entry name" value="SERINE/THREONINE-PROTEIN KINASE 19"/>
    <property type="match status" value="1"/>
</dbReference>
<dbReference type="Pfam" id="PF10494">
    <property type="entry name" value="Stk19"/>
    <property type="match status" value="1"/>
</dbReference>
<evidence type="ECO:0000313" key="3">
    <source>
        <dbReference type="EMBL" id="TFJ85115.1"/>
    </source>
</evidence>
<accession>A0A4D9D6N3</accession>
<evidence type="ECO:0008006" key="5">
    <source>
        <dbReference type="Google" id="ProtNLM"/>
    </source>
</evidence>
<dbReference type="OrthoDB" id="10261701at2759"/>
<dbReference type="PANTHER" id="PTHR15243:SF0">
    <property type="entry name" value="SERINE_THREONINE-PROTEIN KINASE 19"/>
    <property type="match status" value="1"/>
</dbReference>